<name>A0A1M5VGQ9_FLAJO</name>
<accession>A0A1M5VGQ9</accession>
<organism evidence="1 2">
    <name type="scientific">Flavobacterium johnsoniae</name>
    <name type="common">Cytophaga johnsonae</name>
    <dbReference type="NCBI Taxonomy" id="986"/>
    <lineage>
        <taxon>Bacteria</taxon>
        <taxon>Pseudomonadati</taxon>
        <taxon>Bacteroidota</taxon>
        <taxon>Flavobacteriia</taxon>
        <taxon>Flavobacteriales</taxon>
        <taxon>Flavobacteriaceae</taxon>
        <taxon>Flavobacterium</taxon>
    </lineage>
</organism>
<evidence type="ECO:0000313" key="2">
    <source>
        <dbReference type="Proteomes" id="UP000184112"/>
    </source>
</evidence>
<dbReference type="RefSeq" id="WP_073411481.1">
    <property type="nucleotide sequence ID" value="NZ_FQWH01000017.1"/>
</dbReference>
<reference evidence="1 2" key="1">
    <citation type="submission" date="2016-11" db="EMBL/GenBank/DDBJ databases">
        <authorList>
            <person name="Jaros S."/>
            <person name="Januszkiewicz K."/>
            <person name="Wedrychowicz H."/>
        </authorList>
    </citation>
    <scope>NUCLEOTIDE SEQUENCE [LARGE SCALE GENOMIC DNA]</scope>
    <source>
        <strain evidence="1 2">DSM 6792</strain>
    </source>
</reference>
<dbReference type="AlphaFoldDB" id="A0A1M5VGQ9"/>
<sequence length="64" mass="7450">MSETTKNKKIYNTEILTRLMKKYGLSKRYLTMSLSGERISETSDKIKSDYNKANEAITKILEEI</sequence>
<evidence type="ECO:0000313" key="1">
    <source>
        <dbReference type="EMBL" id="SHH74365.1"/>
    </source>
</evidence>
<dbReference type="EMBL" id="FQWH01000017">
    <property type="protein sequence ID" value="SHH74365.1"/>
    <property type="molecule type" value="Genomic_DNA"/>
</dbReference>
<protein>
    <recommendedName>
        <fullName evidence="3">Transcriptional regulator</fullName>
    </recommendedName>
</protein>
<evidence type="ECO:0008006" key="3">
    <source>
        <dbReference type="Google" id="ProtNLM"/>
    </source>
</evidence>
<proteinExistence type="predicted"/>
<gene>
    <name evidence="1" type="ORF">SAMN05444388_11750</name>
</gene>
<dbReference type="Proteomes" id="UP000184112">
    <property type="component" value="Unassembled WGS sequence"/>
</dbReference>